<organism evidence="4 5">
    <name type="scientific">Segatella maculosa OT 289</name>
    <dbReference type="NCBI Taxonomy" id="999422"/>
    <lineage>
        <taxon>Bacteria</taxon>
        <taxon>Pseudomonadati</taxon>
        <taxon>Bacteroidota</taxon>
        <taxon>Bacteroidia</taxon>
        <taxon>Bacteroidales</taxon>
        <taxon>Prevotellaceae</taxon>
        <taxon>Segatella</taxon>
    </lineage>
</organism>
<dbReference type="RefSeq" id="WP_008565913.1">
    <property type="nucleotide sequence ID" value="NZ_JH594506.1"/>
</dbReference>
<comment type="caution">
    <text evidence="4">The sequence shown here is derived from an EMBL/GenBank/DDBJ whole genome shotgun (WGS) entry which is preliminary data.</text>
</comment>
<dbReference type="Proteomes" id="UP000003167">
    <property type="component" value="Unassembled WGS sequence"/>
</dbReference>
<reference evidence="4 5" key="1">
    <citation type="submission" date="2011-12" db="EMBL/GenBank/DDBJ databases">
        <title>The Genome Sequence of Prevotella maculosa OT 289.</title>
        <authorList>
            <consortium name="The Broad Institute Genome Sequencing Platform"/>
            <person name="Earl A."/>
            <person name="Ward D."/>
            <person name="Feldgarden M."/>
            <person name="Gevers D."/>
            <person name="Izard J."/>
            <person name="Blanton J.M."/>
            <person name="Mathney J."/>
            <person name="Tanner A.C."/>
            <person name="Dewhirst F.E."/>
            <person name="Young S.K."/>
            <person name="Zeng Q."/>
            <person name="Gargeya S."/>
            <person name="Fitzgerald M."/>
            <person name="Haas B."/>
            <person name="Abouelleil A."/>
            <person name="Alvarado L."/>
            <person name="Arachchi H.M."/>
            <person name="Berlin A."/>
            <person name="Chapman S.B."/>
            <person name="Gearin G."/>
            <person name="Goldberg J."/>
            <person name="Griggs A."/>
            <person name="Gujja S."/>
            <person name="Hansen M."/>
            <person name="Heiman D."/>
            <person name="Howarth C."/>
            <person name="Larimer J."/>
            <person name="Lui A."/>
            <person name="MacDonald P.J.P."/>
            <person name="McCowen C."/>
            <person name="Montmayeur A."/>
            <person name="Murphy C."/>
            <person name="Neiman D."/>
            <person name="Pearson M."/>
            <person name="Priest M."/>
            <person name="Roberts A."/>
            <person name="Saif S."/>
            <person name="Shea T."/>
            <person name="Sisk P."/>
            <person name="Stolte C."/>
            <person name="Sykes S."/>
            <person name="Wortman J."/>
            <person name="Nusbaum C."/>
            <person name="Birren B."/>
        </authorList>
    </citation>
    <scope>NUCLEOTIDE SEQUENCE [LARGE SCALE GENOMIC DNA]</scope>
    <source>
        <strain evidence="4 5">OT 289</strain>
    </source>
</reference>
<gene>
    <name evidence="4" type="ORF">HMPREF9944_01895</name>
</gene>
<feature type="chain" id="PRO_5003550591" description="Outer membrane protein beta-barrel domain-containing protein" evidence="2">
    <location>
        <begin position="20"/>
        <end position="177"/>
    </location>
</feature>
<sequence length="177" mass="19217">MKKVLLSAALLLSSVAMFAQHEVGTLTIQPKAGLNIANVTKVDGKARVDFVGGAELEYQVDDIISLSGGLLYSRQGYKAKNIDAKWAPSYLNVPVLANVYPVEGLAVKLGVQPGFMIDKDKADEAKTFDLSIPVGLSYEYSNFVIDGRYNFGVTKVSKDISAKNSVFQITVGYKFEL</sequence>
<dbReference type="InterPro" id="IPR011250">
    <property type="entry name" value="OMP/PagP_B-barrel"/>
</dbReference>
<feature type="domain" description="Outer membrane protein beta-barrel" evidence="3">
    <location>
        <begin position="7"/>
        <end position="175"/>
    </location>
</feature>
<accession>H1HP01</accession>
<evidence type="ECO:0000256" key="2">
    <source>
        <dbReference type="SAM" id="SignalP"/>
    </source>
</evidence>
<dbReference type="STRING" id="999422.HMPREF9944_01895"/>
<evidence type="ECO:0000313" key="4">
    <source>
        <dbReference type="EMBL" id="EHO68641.1"/>
    </source>
</evidence>
<evidence type="ECO:0000256" key="1">
    <source>
        <dbReference type="ARBA" id="ARBA00022729"/>
    </source>
</evidence>
<dbReference type="HOGENOM" id="CLU_082049_0_0_10"/>
<dbReference type="InterPro" id="IPR027385">
    <property type="entry name" value="Beta-barrel_OMP"/>
</dbReference>
<dbReference type="EMBL" id="AGEK01000032">
    <property type="protein sequence ID" value="EHO68641.1"/>
    <property type="molecule type" value="Genomic_DNA"/>
</dbReference>
<evidence type="ECO:0000313" key="5">
    <source>
        <dbReference type="Proteomes" id="UP000003167"/>
    </source>
</evidence>
<keyword evidence="1 2" id="KW-0732">Signal</keyword>
<keyword evidence="5" id="KW-1185">Reference proteome</keyword>
<dbReference type="SUPFAM" id="SSF56925">
    <property type="entry name" value="OMPA-like"/>
    <property type="match status" value="1"/>
</dbReference>
<dbReference type="Pfam" id="PF13505">
    <property type="entry name" value="OMP_b-brl"/>
    <property type="match status" value="1"/>
</dbReference>
<dbReference type="OrthoDB" id="947434at2"/>
<dbReference type="AlphaFoldDB" id="H1HP01"/>
<proteinExistence type="predicted"/>
<protein>
    <recommendedName>
        <fullName evidence="3">Outer membrane protein beta-barrel domain-containing protein</fullName>
    </recommendedName>
</protein>
<dbReference type="PATRIC" id="fig|999422.3.peg.1992"/>
<feature type="signal peptide" evidence="2">
    <location>
        <begin position="1"/>
        <end position="19"/>
    </location>
</feature>
<name>H1HP01_9BACT</name>
<evidence type="ECO:0000259" key="3">
    <source>
        <dbReference type="Pfam" id="PF13505"/>
    </source>
</evidence>